<feature type="region of interest" description="Disordered" evidence="1">
    <location>
        <begin position="79"/>
        <end position="99"/>
    </location>
</feature>
<protein>
    <recommendedName>
        <fullName evidence="4">HNH endonuclease</fullName>
    </recommendedName>
</protein>
<organism evidence="2 3">
    <name type="scientific">Streptomyces humicola</name>
    <dbReference type="NCBI Taxonomy" id="2953240"/>
    <lineage>
        <taxon>Bacteria</taxon>
        <taxon>Bacillati</taxon>
        <taxon>Actinomycetota</taxon>
        <taxon>Actinomycetes</taxon>
        <taxon>Kitasatosporales</taxon>
        <taxon>Streptomycetaceae</taxon>
        <taxon>Streptomyces</taxon>
    </lineage>
</organism>
<evidence type="ECO:0000256" key="1">
    <source>
        <dbReference type="SAM" id="MobiDB-lite"/>
    </source>
</evidence>
<gene>
    <name evidence="2" type="ORF">NGB36_19965</name>
</gene>
<evidence type="ECO:0000313" key="3">
    <source>
        <dbReference type="Proteomes" id="UP001057702"/>
    </source>
</evidence>
<evidence type="ECO:0008006" key="4">
    <source>
        <dbReference type="Google" id="ProtNLM"/>
    </source>
</evidence>
<dbReference type="Proteomes" id="UP001057702">
    <property type="component" value="Unassembled WGS sequence"/>
</dbReference>
<name>A0ABT1PYS9_9ACTN</name>
<keyword evidence="3" id="KW-1185">Reference proteome</keyword>
<proteinExistence type="predicted"/>
<dbReference type="EMBL" id="JANFNG010000016">
    <property type="protein sequence ID" value="MCQ4082817.1"/>
    <property type="molecule type" value="Genomic_DNA"/>
</dbReference>
<comment type="caution">
    <text evidence="2">The sequence shown here is derived from an EMBL/GenBank/DDBJ whole genome shotgun (WGS) entry which is preliminary data.</text>
</comment>
<sequence length="191" mass="20985">MAQTISLVCDWCDMLGMPNVPAVRTRIIALDGPQRRIDVCGRCDVSLESFAELYTRGQDLPTEPATTSKRPVARNRAGQLAANGQPAQPAQPVPPEEEDGAARKELFVVCPLPHGQAGDPKRVRYEHRGNHADMVHHAKIWDILWEDPDEILTEPCEAHKECLANGLKFTTVRGRNAHVNTAPLDKAATAV</sequence>
<accession>A0ABT1PYS9</accession>
<dbReference type="RefSeq" id="WP_255921727.1">
    <property type="nucleotide sequence ID" value="NZ_JANFNG010000016.1"/>
</dbReference>
<evidence type="ECO:0000313" key="2">
    <source>
        <dbReference type="EMBL" id="MCQ4082817.1"/>
    </source>
</evidence>
<reference evidence="2" key="1">
    <citation type="submission" date="2022-06" db="EMBL/GenBank/DDBJ databases">
        <title>Draft genome sequence of Streptomyces sp. RB6PN25 isolated from peat swamp forest in Thailand.</title>
        <authorList>
            <person name="Duangmal K."/>
            <person name="Klaysubun C."/>
        </authorList>
    </citation>
    <scope>NUCLEOTIDE SEQUENCE</scope>
    <source>
        <strain evidence="2">RB6PN25</strain>
    </source>
</reference>
<feature type="compositionally biased region" description="Low complexity" evidence="1">
    <location>
        <begin position="79"/>
        <end position="88"/>
    </location>
</feature>